<comment type="caution">
    <text evidence="8">The sequence shown here is derived from an EMBL/GenBank/DDBJ whole genome shotgun (WGS) entry which is preliminary data.</text>
</comment>
<feature type="transmembrane region" description="Helical" evidence="5">
    <location>
        <begin position="12"/>
        <end position="34"/>
    </location>
</feature>
<proteinExistence type="inferred from homology"/>
<keyword evidence="5" id="KW-0520">NAD</keyword>
<protein>
    <recommendedName>
        <fullName evidence="5">NADH-quinone oxidoreductase subunit N</fullName>
        <ecNumber evidence="5">7.1.1.-</ecNumber>
    </recommendedName>
    <alternativeName>
        <fullName evidence="5">NADH dehydrogenase I subunit N</fullName>
    </alternativeName>
    <alternativeName>
        <fullName evidence="5">NDH-1 subunit N</fullName>
    </alternativeName>
</protein>
<keyword evidence="2 5" id="KW-0812">Transmembrane</keyword>
<feature type="transmembrane region" description="Helical" evidence="5">
    <location>
        <begin position="368"/>
        <end position="390"/>
    </location>
</feature>
<dbReference type="Proteomes" id="UP000315677">
    <property type="component" value="Unassembled WGS sequence"/>
</dbReference>
<keyword evidence="5" id="KW-0874">Quinone</keyword>
<dbReference type="EC" id="7.1.1.-" evidence="5"/>
<reference evidence="8 9" key="1">
    <citation type="submission" date="2019-06" db="EMBL/GenBank/DDBJ databases">
        <title>Sequencing the genomes of 1000 actinobacteria strains.</title>
        <authorList>
            <person name="Klenk H.-P."/>
        </authorList>
    </citation>
    <scope>NUCLEOTIDE SEQUENCE [LARGE SCALE GENOMIC DNA]</scope>
    <source>
        <strain evidence="8 9">DSM 45301</strain>
    </source>
</reference>
<keyword evidence="5" id="KW-1003">Cell membrane</keyword>
<comment type="function">
    <text evidence="5">NDH-1 shuttles electrons from NADH, via FMN and iron-sulfur (Fe-S) centers, to quinones in the respiratory chain. The immediate electron acceptor for the enzyme in this species is believed to be a menaquinone. Couples the redox reaction to proton translocation (for every two electrons transferred, four hydrogen ions are translocated across the cytoplasmic membrane), and thus conserves the redox energy in a proton gradient.</text>
</comment>
<feature type="domain" description="NADH:quinone oxidoreductase/Mrp antiporter transmembrane" evidence="7">
    <location>
        <begin position="127"/>
        <end position="415"/>
    </location>
</feature>
<evidence type="ECO:0000256" key="5">
    <source>
        <dbReference type="HAMAP-Rule" id="MF_00445"/>
    </source>
</evidence>
<dbReference type="GO" id="GO:0012505">
    <property type="term" value="C:endomembrane system"/>
    <property type="evidence" value="ECO:0007669"/>
    <property type="project" value="UniProtKB-SubCell"/>
</dbReference>
<evidence type="ECO:0000256" key="4">
    <source>
        <dbReference type="ARBA" id="ARBA00023136"/>
    </source>
</evidence>
<feature type="transmembrane region" description="Helical" evidence="5">
    <location>
        <begin position="81"/>
        <end position="98"/>
    </location>
</feature>
<keyword evidence="4 5" id="KW-0472">Membrane</keyword>
<gene>
    <name evidence="5" type="primary">nuoN</name>
    <name evidence="8" type="ORF">FB558_5599</name>
</gene>
<dbReference type="AlphaFoldDB" id="A0A543DKP6"/>
<feature type="transmembrane region" description="Helical" evidence="5">
    <location>
        <begin position="450"/>
        <end position="473"/>
    </location>
</feature>
<dbReference type="PANTHER" id="PTHR22773">
    <property type="entry name" value="NADH DEHYDROGENASE"/>
    <property type="match status" value="1"/>
</dbReference>
<evidence type="ECO:0000256" key="3">
    <source>
        <dbReference type="ARBA" id="ARBA00022989"/>
    </source>
</evidence>
<dbReference type="GO" id="GO:0042773">
    <property type="term" value="P:ATP synthesis coupled electron transport"/>
    <property type="evidence" value="ECO:0007669"/>
    <property type="project" value="InterPro"/>
</dbReference>
<dbReference type="RefSeq" id="WP_246106777.1">
    <property type="nucleotide sequence ID" value="NZ_VFPA01000003.1"/>
</dbReference>
<feature type="transmembrane region" description="Helical" evidence="5">
    <location>
        <begin position="238"/>
        <end position="259"/>
    </location>
</feature>
<keyword evidence="9" id="KW-1185">Reference proteome</keyword>
<dbReference type="GO" id="GO:0048038">
    <property type="term" value="F:quinone binding"/>
    <property type="evidence" value="ECO:0007669"/>
    <property type="project" value="UniProtKB-KW"/>
</dbReference>
<keyword evidence="5" id="KW-0813">Transport</keyword>
<sequence>MTGMQMMNENPGALVPELLLLGGAVFGLLLGAWLPRHRQWLVRLLAAVAALAGLAATAAAATRPDEIVFGTSYAVDTLTHATRAIVLVAVLVALALSVDATAGHRRETEFVVLLQLGALGTVLLGGANDLLLLFAAFLLASIPFYALAGWDKRALSTEAAMKYYLSGAFLGVAMLTGTAILYGVGRSTAYGPLREGLAVAPVAAAGVGLVAVLAGLLFKVGAVPGHFWVPDVTDGTPAPVAAIVTTIPKIGGLVAIYRLLLVAVPADALDWPLLVAVLAAVSMTLGNLAAFFQTTVQRLLAYSTISQVGYLLVVVAVAGRAELAQPALLFYLAGYAITNLGAFAVVAELPHARRLEDYRGMARRHPGLAVALAVCLFGLIGTPPTAVFVGKLTAFTAAVDGGFAWLAVLAIVNTVASVFYYLRWIAPVFRRADESAPASLLEPAGMWSAIGAYVCAGLTVLLGVLAGVVLPLLEGPPTS</sequence>
<keyword evidence="3 5" id="KW-1133">Transmembrane helix</keyword>
<evidence type="ECO:0000259" key="7">
    <source>
        <dbReference type="Pfam" id="PF00361"/>
    </source>
</evidence>
<feature type="transmembrane region" description="Helical" evidence="5">
    <location>
        <begin position="299"/>
        <end position="321"/>
    </location>
</feature>
<evidence type="ECO:0000256" key="2">
    <source>
        <dbReference type="ARBA" id="ARBA00022692"/>
    </source>
</evidence>
<evidence type="ECO:0000256" key="6">
    <source>
        <dbReference type="RuleBase" id="RU000320"/>
    </source>
</evidence>
<feature type="transmembrane region" description="Helical" evidence="5">
    <location>
        <begin position="41"/>
        <end position="61"/>
    </location>
</feature>
<dbReference type="HAMAP" id="MF_00445">
    <property type="entry name" value="NDH1_NuoN_1"/>
    <property type="match status" value="1"/>
</dbReference>
<feature type="transmembrane region" description="Helical" evidence="5">
    <location>
        <begin position="110"/>
        <end position="127"/>
    </location>
</feature>
<evidence type="ECO:0000256" key="1">
    <source>
        <dbReference type="ARBA" id="ARBA00004127"/>
    </source>
</evidence>
<feature type="transmembrane region" description="Helical" evidence="5">
    <location>
        <begin position="327"/>
        <end position="347"/>
    </location>
</feature>
<dbReference type="InterPro" id="IPR001750">
    <property type="entry name" value="ND/Mrp_TM"/>
</dbReference>
<evidence type="ECO:0000313" key="8">
    <source>
        <dbReference type="EMBL" id="TQM09825.1"/>
    </source>
</evidence>
<feature type="transmembrane region" description="Helical" evidence="5">
    <location>
        <begin position="196"/>
        <end position="218"/>
    </location>
</feature>
<organism evidence="8 9">
    <name type="scientific">Pseudonocardia kunmingensis</name>
    <dbReference type="NCBI Taxonomy" id="630975"/>
    <lineage>
        <taxon>Bacteria</taxon>
        <taxon>Bacillati</taxon>
        <taxon>Actinomycetota</taxon>
        <taxon>Actinomycetes</taxon>
        <taxon>Pseudonocardiales</taxon>
        <taxon>Pseudonocardiaceae</taxon>
        <taxon>Pseudonocardia</taxon>
    </lineage>
</organism>
<comment type="catalytic activity">
    <reaction evidence="5">
        <text>a quinone + NADH + 5 H(+)(in) = a quinol + NAD(+) + 4 H(+)(out)</text>
        <dbReference type="Rhea" id="RHEA:57888"/>
        <dbReference type="ChEBI" id="CHEBI:15378"/>
        <dbReference type="ChEBI" id="CHEBI:24646"/>
        <dbReference type="ChEBI" id="CHEBI:57540"/>
        <dbReference type="ChEBI" id="CHEBI:57945"/>
        <dbReference type="ChEBI" id="CHEBI:132124"/>
    </reaction>
</comment>
<evidence type="ECO:0000313" key="9">
    <source>
        <dbReference type="Proteomes" id="UP000315677"/>
    </source>
</evidence>
<feature type="transmembrane region" description="Helical" evidence="5">
    <location>
        <begin position="402"/>
        <end position="422"/>
    </location>
</feature>
<dbReference type="GO" id="GO:0008137">
    <property type="term" value="F:NADH dehydrogenase (ubiquinone) activity"/>
    <property type="evidence" value="ECO:0007669"/>
    <property type="project" value="InterPro"/>
</dbReference>
<comment type="similarity">
    <text evidence="5">Belongs to the complex I subunit 2 family.</text>
</comment>
<feature type="transmembrane region" description="Helical" evidence="5">
    <location>
        <begin position="271"/>
        <end position="292"/>
    </location>
</feature>
<dbReference type="Pfam" id="PF00361">
    <property type="entry name" value="Proton_antipo_M"/>
    <property type="match status" value="1"/>
</dbReference>
<feature type="transmembrane region" description="Helical" evidence="5">
    <location>
        <begin position="163"/>
        <end position="184"/>
    </location>
</feature>
<accession>A0A543DKP6</accession>
<comment type="subcellular location">
    <subcellularLocation>
        <location evidence="5">Cell membrane</location>
        <topology evidence="5">Multi-pass membrane protein</topology>
    </subcellularLocation>
    <subcellularLocation>
        <location evidence="1">Endomembrane system</location>
        <topology evidence="1">Multi-pass membrane protein</topology>
    </subcellularLocation>
    <subcellularLocation>
        <location evidence="6">Membrane</location>
        <topology evidence="6">Multi-pass membrane protein</topology>
    </subcellularLocation>
</comment>
<name>A0A543DKP6_9PSEU</name>
<comment type="subunit">
    <text evidence="5">NDH-1 is composed of 14 different subunits. Subunits NuoA, H, J, K, L, M, N constitute the membrane sector of the complex.</text>
</comment>
<dbReference type="InterPro" id="IPR010096">
    <property type="entry name" value="NADH-Q_OxRdtase_suN/2"/>
</dbReference>
<dbReference type="GO" id="GO:0050136">
    <property type="term" value="F:NADH dehydrogenase (quinone) (non-electrogenic) activity"/>
    <property type="evidence" value="ECO:0007669"/>
    <property type="project" value="UniProtKB-UniRule"/>
</dbReference>
<keyword evidence="5" id="KW-1278">Translocase</keyword>
<dbReference type="GO" id="GO:0005886">
    <property type="term" value="C:plasma membrane"/>
    <property type="evidence" value="ECO:0007669"/>
    <property type="project" value="UniProtKB-SubCell"/>
</dbReference>
<feature type="transmembrane region" description="Helical" evidence="5">
    <location>
        <begin position="133"/>
        <end position="151"/>
    </location>
</feature>
<dbReference type="EMBL" id="VFPA01000003">
    <property type="protein sequence ID" value="TQM09825.1"/>
    <property type="molecule type" value="Genomic_DNA"/>
</dbReference>